<keyword evidence="2" id="KW-0720">Serine protease</keyword>
<comment type="caution">
    <text evidence="4">The sequence shown here is derived from an EMBL/GenBank/DDBJ whole genome shotgun (WGS) entry which is preliminary data.</text>
</comment>
<dbReference type="Proteomes" id="UP001516023">
    <property type="component" value="Unassembled WGS sequence"/>
</dbReference>
<keyword evidence="2" id="KW-0645">Protease</keyword>
<evidence type="ECO:0000313" key="4">
    <source>
        <dbReference type="EMBL" id="KAL3794678.1"/>
    </source>
</evidence>
<proteinExistence type="inferred from homology"/>
<dbReference type="GO" id="GO:0004252">
    <property type="term" value="F:serine-type endopeptidase activity"/>
    <property type="evidence" value="ECO:0007669"/>
    <property type="project" value="UniProtKB-UniRule"/>
</dbReference>
<name>A0ABD3Q2L0_9STRA</name>
<dbReference type="EMBL" id="JABMIG020000078">
    <property type="protein sequence ID" value="KAL3794678.1"/>
    <property type="molecule type" value="Genomic_DNA"/>
</dbReference>
<dbReference type="InterPro" id="IPR002470">
    <property type="entry name" value="Peptidase_S9A"/>
</dbReference>
<dbReference type="AlphaFoldDB" id="A0ABD3Q2L0"/>
<dbReference type="SUPFAM" id="SSF50993">
    <property type="entry name" value="Peptidase/esterase 'gauge' domain"/>
    <property type="match status" value="1"/>
</dbReference>
<dbReference type="PANTHER" id="PTHR42881">
    <property type="entry name" value="PROLYL ENDOPEPTIDASE"/>
    <property type="match status" value="1"/>
</dbReference>
<dbReference type="SUPFAM" id="SSF53474">
    <property type="entry name" value="alpha/beta-Hydrolases"/>
    <property type="match status" value="1"/>
</dbReference>
<evidence type="ECO:0000256" key="2">
    <source>
        <dbReference type="RuleBase" id="RU368024"/>
    </source>
</evidence>
<reference evidence="4 5" key="1">
    <citation type="journal article" date="2020" name="G3 (Bethesda)">
        <title>Improved Reference Genome for Cyclotella cryptica CCMP332, a Model for Cell Wall Morphogenesis, Salinity Adaptation, and Lipid Production in Diatoms (Bacillariophyta).</title>
        <authorList>
            <person name="Roberts W.R."/>
            <person name="Downey K.M."/>
            <person name="Ruck E.C."/>
            <person name="Traller J.C."/>
            <person name="Alverson A.J."/>
        </authorList>
    </citation>
    <scope>NUCLEOTIDE SEQUENCE [LARGE SCALE GENOMIC DNA]</scope>
    <source>
        <strain evidence="4 5">CCMP332</strain>
    </source>
</reference>
<evidence type="ECO:0000256" key="1">
    <source>
        <dbReference type="ARBA" id="ARBA00005228"/>
    </source>
</evidence>
<dbReference type="InterPro" id="IPR029058">
    <property type="entry name" value="AB_hydrolase_fold"/>
</dbReference>
<sequence>DNAKIPVVEKPDTEHRTLQKILPCDKTGHQREHKTKTTTMAAVVSARIFCYRTPSLSSSTRSNKLLFLLPLLIHPTSSFVTKASPSRSFTHTARRSSAMTVSTEDPYLYLEDVESPESLSFATSANEKCLAALGDPSKTDTYKRVLAALESDERIPHVTMLGYDQGDMLLYNFWRDGKNPKGLWRKTTLSSYQSPQTQWTTVLDLDALAKSEDISWVWKGFIPLPRSLDPMSGEEENETSGRVTRVLLQLSRGGADATYLREFDLITESFVDHESDEAGFALPEGKTRARWKSRDLLLIGADVGEDAMTTSGYPRTVREWRRGTKVEEAPIVFQVEKTDVSCSQYLSDERHREAGGMYEVQCRSISFYNSTYFVKKEPSDEFVKLAVALNTEVSFFGKWMILLVKADWEANDNGSERTFKTGSLLYVDSQSFLDFSKAKDSGSEEAVKEAAAKLDYNILFEPTTTTSYAGYSSTKNYLILYMLDDVKEKLQFFKLGEGGGEFIHVGGDDEGKIRSASARGVDSKTNDLFWFTTSSYTQPSTLYLADATKSNDSNGGGKGDDYVLSELKSLPHMFDSSNLEVKQLFATSKDGTRVPYFMISKKGLVLDGTTPTLLYGYGGFEISLGPHYIATAGISWLERGGVYVEANIRGGGEYGPQWHQSALKENRNKSYQDFIAVAQHLISSNVCTPQKLACRGGSNGGLLTGNMLVQAPDLFGAIHIAVPLLDMKRYHKLLAGASWMAEYGDPDTEDWEKFLQNYSPYHNIDSTREKYPATLLTTSTRDDRVHPAHARKMVKKLWDLGEGKEWPVYYYENIEGGHGGAADSKQEAFMTSLAYDFMWRALTCSLTSKS</sequence>
<dbReference type="EC" id="3.4.21.-" evidence="2"/>
<dbReference type="PRINTS" id="PR00862">
    <property type="entry name" value="PROLIGOPTASE"/>
</dbReference>
<keyword evidence="2" id="KW-0378">Hydrolase</keyword>
<keyword evidence="5" id="KW-1185">Reference proteome</keyword>
<dbReference type="Gene3D" id="2.130.10.120">
    <property type="entry name" value="Prolyl oligopeptidase, N-terminal domain"/>
    <property type="match status" value="1"/>
</dbReference>
<dbReference type="GO" id="GO:0006508">
    <property type="term" value="P:proteolysis"/>
    <property type="evidence" value="ECO:0007669"/>
    <property type="project" value="UniProtKB-KW"/>
</dbReference>
<accession>A0ABD3Q2L0</accession>
<feature type="non-terminal residue" evidence="4">
    <location>
        <position position="1"/>
    </location>
</feature>
<gene>
    <name evidence="4" type="ORF">HJC23_010106</name>
</gene>
<dbReference type="Pfam" id="PF00326">
    <property type="entry name" value="Peptidase_S9"/>
    <property type="match status" value="1"/>
</dbReference>
<dbReference type="PANTHER" id="PTHR42881:SF13">
    <property type="entry name" value="PROLYL ENDOPEPTIDASE"/>
    <property type="match status" value="1"/>
</dbReference>
<dbReference type="InterPro" id="IPR001375">
    <property type="entry name" value="Peptidase_S9_cat"/>
</dbReference>
<dbReference type="Gene3D" id="3.40.50.1820">
    <property type="entry name" value="alpha/beta hydrolase"/>
    <property type="match status" value="1"/>
</dbReference>
<evidence type="ECO:0000313" key="5">
    <source>
        <dbReference type="Proteomes" id="UP001516023"/>
    </source>
</evidence>
<feature type="domain" description="Peptidase S9 prolyl oligopeptidase catalytic" evidence="3">
    <location>
        <begin position="634"/>
        <end position="842"/>
    </location>
</feature>
<evidence type="ECO:0000259" key="3">
    <source>
        <dbReference type="Pfam" id="PF00326"/>
    </source>
</evidence>
<protein>
    <recommendedName>
        <fullName evidence="2">Prolyl endopeptidase</fullName>
        <ecNumber evidence="2">3.4.21.-</ecNumber>
    </recommendedName>
</protein>
<organism evidence="4 5">
    <name type="scientific">Cyclotella cryptica</name>
    <dbReference type="NCBI Taxonomy" id="29204"/>
    <lineage>
        <taxon>Eukaryota</taxon>
        <taxon>Sar</taxon>
        <taxon>Stramenopiles</taxon>
        <taxon>Ochrophyta</taxon>
        <taxon>Bacillariophyta</taxon>
        <taxon>Coscinodiscophyceae</taxon>
        <taxon>Thalassiosirophycidae</taxon>
        <taxon>Stephanodiscales</taxon>
        <taxon>Stephanodiscaceae</taxon>
        <taxon>Cyclotella</taxon>
    </lineage>
</organism>
<dbReference type="InterPro" id="IPR051167">
    <property type="entry name" value="Prolyl_oligopep/macrocyclase"/>
</dbReference>
<comment type="similarity">
    <text evidence="1 2">Belongs to the peptidase S9A family.</text>
</comment>